<evidence type="ECO:0000256" key="1">
    <source>
        <dbReference type="SAM" id="Phobius"/>
    </source>
</evidence>
<sequence length="369" mass="42834">MNRYNFYHVLYVGMINIMLFVPTLLINDRFNGAISSMLLAICYGITQTLITMKCFERFAGLGFPELCDRYLPRWITVMNNFIAGVLLWYPAGVIVIYSYSETIRMFFYPDMNPYINLLLMASAAVWGCSRSTRTVQFSLEIIVILCSPLLIMFLVKAILNDKLRLDSILYVAGYVDRPPSIMAFIAATFLFSGTMNLVVFNRLYTKGFKFRYKWMIPLFGIFFLIVTFFIPIGFHGSVGVQDYVYLWSMTADSMQMEYGFINRVLYVFLLLFSGLSLVFVINAWHTSILFIRQSVNRFNQADEHPSARINILLAVVAAALTFLYMRFVDTERNQLFSEIWLVSRFIAEILIMISMLYFAWRSRKEQPCA</sequence>
<feature type="transmembrane region" description="Helical" evidence="1">
    <location>
        <begin position="111"/>
        <end position="129"/>
    </location>
</feature>
<feature type="transmembrane region" description="Helical" evidence="1">
    <location>
        <begin position="307"/>
        <end position="327"/>
    </location>
</feature>
<evidence type="ECO:0008006" key="4">
    <source>
        <dbReference type="Google" id="ProtNLM"/>
    </source>
</evidence>
<dbReference type="Proteomes" id="UP000479114">
    <property type="component" value="Chromosome"/>
</dbReference>
<evidence type="ECO:0000313" key="2">
    <source>
        <dbReference type="EMBL" id="QHW31128.1"/>
    </source>
</evidence>
<name>A0A6C0NY52_9BACL</name>
<gene>
    <name evidence="2" type="ORF">GZH47_09855</name>
</gene>
<accession>A0A6C0NY52</accession>
<keyword evidence="1" id="KW-0472">Membrane</keyword>
<protein>
    <recommendedName>
        <fullName evidence="4">GerAB/ArcD/ProY family transporter</fullName>
    </recommendedName>
</protein>
<dbReference type="AlphaFoldDB" id="A0A6C0NY52"/>
<keyword evidence="1" id="KW-0812">Transmembrane</keyword>
<dbReference type="KEGG" id="prz:GZH47_09855"/>
<feature type="transmembrane region" description="Helical" evidence="1">
    <location>
        <begin position="179"/>
        <end position="200"/>
    </location>
</feature>
<feature type="transmembrane region" description="Helical" evidence="1">
    <location>
        <begin position="339"/>
        <end position="360"/>
    </location>
</feature>
<reference evidence="2 3" key="1">
    <citation type="submission" date="2020-02" db="EMBL/GenBank/DDBJ databases">
        <title>Paenibacillus sp. nov., isolated from rhizosphere soil of tomato.</title>
        <authorList>
            <person name="Weon H.-Y."/>
            <person name="Lee S.A."/>
        </authorList>
    </citation>
    <scope>NUCLEOTIDE SEQUENCE [LARGE SCALE GENOMIC DNA]</scope>
    <source>
        <strain evidence="2 3">14171R-81</strain>
    </source>
</reference>
<keyword evidence="3" id="KW-1185">Reference proteome</keyword>
<organism evidence="2 3">
    <name type="scientific">Paenibacillus rhizovicinus</name>
    <dbReference type="NCBI Taxonomy" id="2704463"/>
    <lineage>
        <taxon>Bacteria</taxon>
        <taxon>Bacillati</taxon>
        <taxon>Bacillota</taxon>
        <taxon>Bacilli</taxon>
        <taxon>Bacillales</taxon>
        <taxon>Paenibacillaceae</taxon>
        <taxon>Paenibacillus</taxon>
    </lineage>
</organism>
<dbReference type="EMBL" id="CP048286">
    <property type="protein sequence ID" value="QHW31128.1"/>
    <property type="molecule type" value="Genomic_DNA"/>
</dbReference>
<proteinExistence type="predicted"/>
<feature type="transmembrane region" description="Helical" evidence="1">
    <location>
        <begin position="141"/>
        <end position="159"/>
    </location>
</feature>
<dbReference type="RefSeq" id="WP_162639937.1">
    <property type="nucleotide sequence ID" value="NZ_CP048286.1"/>
</dbReference>
<keyword evidence="1" id="KW-1133">Transmembrane helix</keyword>
<feature type="transmembrane region" description="Helical" evidence="1">
    <location>
        <begin position="32"/>
        <end position="55"/>
    </location>
</feature>
<feature type="transmembrane region" description="Helical" evidence="1">
    <location>
        <begin position="264"/>
        <end position="286"/>
    </location>
</feature>
<feature type="transmembrane region" description="Helical" evidence="1">
    <location>
        <begin position="7"/>
        <end position="26"/>
    </location>
</feature>
<evidence type="ECO:0000313" key="3">
    <source>
        <dbReference type="Proteomes" id="UP000479114"/>
    </source>
</evidence>
<feature type="transmembrane region" description="Helical" evidence="1">
    <location>
        <begin position="212"/>
        <end position="234"/>
    </location>
</feature>
<feature type="transmembrane region" description="Helical" evidence="1">
    <location>
        <begin position="76"/>
        <end position="99"/>
    </location>
</feature>